<dbReference type="InterPro" id="IPR014001">
    <property type="entry name" value="Helicase_ATP-bd"/>
</dbReference>
<evidence type="ECO:0000259" key="5">
    <source>
        <dbReference type="PROSITE" id="PS51192"/>
    </source>
</evidence>
<evidence type="ECO:0000259" key="6">
    <source>
        <dbReference type="PROSITE" id="PS51194"/>
    </source>
</evidence>
<evidence type="ECO:0000256" key="3">
    <source>
        <dbReference type="ARBA" id="ARBA00022806"/>
    </source>
</evidence>
<dbReference type="PROSITE" id="PS51192">
    <property type="entry name" value="HELICASE_ATP_BIND_1"/>
    <property type="match status" value="1"/>
</dbReference>
<dbReference type="Gene3D" id="1.10.3380.30">
    <property type="match status" value="1"/>
</dbReference>
<evidence type="ECO:0000256" key="1">
    <source>
        <dbReference type="ARBA" id="ARBA00022741"/>
    </source>
</evidence>
<dbReference type="GO" id="GO:0055087">
    <property type="term" value="C:Ski complex"/>
    <property type="evidence" value="ECO:0007669"/>
    <property type="project" value="TreeGrafter"/>
</dbReference>
<sequence length="645" mass="72731">VNTNFPYELDQFQKKAFEALESENSVLVTAPTSSGKTLVAEYAIGKALEESKYLYYTAPIKALCNQKFRDFSDQFGEENVGLVTGDHSIRRDSKILVMTTEVLRNMLYTTKGVPEDLYCVVLDEIHFLEDPYRGAVWEEIILTLPRRVLLVALSATVSNADELTDWIRSVRGDIEQISRSTRPVPLKGHFLASEKRRNYQLTKIEILKNGKPNTKGQIFKNTYKGRERRNSKRWTTPRRSEIVAELKKLEMLPAIYFIFSRKGCDEARDSMVRYVGALNNKDEGKKARSYAEEKFQLLTVEEKRILHVDSLLKGLEKGFASHHAGMLPVFKQTIEELFSLGLIKLVFATETLAVGVNLPAKSVVVEKLTKFNGESHDLLKPSQFTQLTGRAGRRGIDDEGHSFTCWSPFVPFNEVADLVMSKEFALTSAFTPTYNMLANLLASRTEVEAAELLANSFAQFQWVRNTRNINSGLLEEVALRRNVLEATGLADGWSLTETGMPLTKIFNESDLLITRSISDGIFDGLRPEELAALISCFIFRNRGNDSRRGKRGDGDDFTNSRIEELMSLSAEIEKIEARNGLEPITSPNSGFAKVLFDWVSGQTLTQVLRRDFTGGEFVRNVRLSIDLLQQISNVSTPETSKLARQ</sequence>
<name>A0A382C4S0_9ZZZZ</name>
<keyword evidence="3" id="KW-0347">Helicase</keyword>
<evidence type="ECO:0008006" key="8">
    <source>
        <dbReference type="Google" id="ProtNLM"/>
    </source>
</evidence>
<dbReference type="InterPro" id="IPR001650">
    <property type="entry name" value="Helicase_C-like"/>
</dbReference>
<dbReference type="PANTHER" id="PTHR12131">
    <property type="entry name" value="ATP-DEPENDENT RNA AND DNA HELICASE"/>
    <property type="match status" value="1"/>
</dbReference>
<evidence type="ECO:0000256" key="2">
    <source>
        <dbReference type="ARBA" id="ARBA00022801"/>
    </source>
</evidence>
<feature type="non-terminal residue" evidence="7">
    <location>
        <position position="1"/>
    </location>
</feature>
<gene>
    <name evidence="7" type="ORF">METZ01_LOCUS173626</name>
</gene>
<dbReference type="InterPro" id="IPR011545">
    <property type="entry name" value="DEAD/DEAH_box_helicase_dom"/>
</dbReference>
<dbReference type="GO" id="GO:0005524">
    <property type="term" value="F:ATP binding"/>
    <property type="evidence" value="ECO:0007669"/>
    <property type="project" value="UniProtKB-KW"/>
</dbReference>
<dbReference type="SMART" id="SM00487">
    <property type="entry name" value="DEXDc"/>
    <property type="match status" value="1"/>
</dbReference>
<dbReference type="Pfam" id="PF08148">
    <property type="entry name" value="DSHCT"/>
    <property type="match status" value="1"/>
</dbReference>
<dbReference type="Pfam" id="PF00271">
    <property type="entry name" value="Helicase_C"/>
    <property type="match status" value="1"/>
</dbReference>
<dbReference type="PROSITE" id="PS51194">
    <property type="entry name" value="HELICASE_CTER"/>
    <property type="match status" value="1"/>
</dbReference>
<proteinExistence type="predicted"/>
<keyword evidence="2" id="KW-0378">Hydrolase</keyword>
<dbReference type="EMBL" id="UINC01032692">
    <property type="protein sequence ID" value="SVB20772.1"/>
    <property type="molecule type" value="Genomic_DNA"/>
</dbReference>
<feature type="non-terminal residue" evidence="7">
    <location>
        <position position="645"/>
    </location>
</feature>
<dbReference type="SMART" id="SM00490">
    <property type="entry name" value="HELICc"/>
    <property type="match status" value="1"/>
</dbReference>
<feature type="domain" description="Helicase C-terminal" evidence="6">
    <location>
        <begin position="270"/>
        <end position="441"/>
    </location>
</feature>
<dbReference type="GO" id="GO:0016787">
    <property type="term" value="F:hydrolase activity"/>
    <property type="evidence" value="ECO:0007669"/>
    <property type="project" value="UniProtKB-KW"/>
</dbReference>
<organism evidence="7">
    <name type="scientific">marine metagenome</name>
    <dbReference type="NCBI Taxonomy" id="408172"/>
    <lineage>
        <taxon>unclassified sequences</taxon>
        <taxon>metagenomes</taxon>
        <taxon>ecological metagenomes</taxon>
    </lineage>
</organism>
<accession>A0A382C4S0</accession>
<dbReference type="InterPro" id="IPR012961">
    <property type="entry name" value="Ski2/MTR4_C"/>
</dbReference>
<keyword evidence="1" id="KW-0547">Nucleotide-binding</keyword>
<dbReference type="CDD" id="cd18795">
    <property type="entry name" value="SF2_C_Ski2"/>
    <property type="match status" value="1"/>
</dbReference>
<dbReference type="InterPro" id="IPR050699">
    <property type="entry name" value="RNA-DNA_Helicase"/>
</dbReference>
<dbReference type="GO" id="GO:0004386">
    <property type="term" value="F:helicase activity"/>
    <property type="evidence" value="ECO:0007669"/>
    <property type="project" value="UniProtKB-KW"/>
</dbReference>
<keyword evidence="4" id="KW-0067">ATP-binding</keyword>
<dbReference type="GO" id="GO:0070478">
    <property type="term" value="P:nuclear-transcribed mRNA catabolic process, 3'-5' exonucleolytic nonsense-mediated decay"/>
    <property type="evidence" value="ECO:0007669"/>
    <property type="project" value="TreeGrafter"/>
</dbReference>
<dbReference type="SUPFAM" id="SSF52540">
    <property type="entry name" value="P-loop containing nucleoside triphosphate hydrolases"/>
    <property type="match status" value="1"/>
</dbReference>
<evidence type="ECO:0000256" key="4">
    <source>
        <dbReference type="ARBA" id="ARBA00022840"/>
    </source>
</evidence>
<feature type="domain" description="Helicase ATP-binding" evidence="5">
    <location>
        <begin position="17"/>
        <end position="175"/>
    </location>
</feature>
<protein>
    <recommendedName>
        <fullName evidence="8">Helicase ATP-binding domain-containing protein</fullName>
    </recommendedName>
</protein>
<dbReference type="PANTHER" id="PTHR12131:SF1">
    <property type="entry name" value="ATP-DEPENDENT RNA HELICASE SUPV3L1, MITOCHONDRIAL-RELATED"/>
    <property type="match status" value="1"/>
</dbReference>
<evidence type="ECO:0000313" key="7">
    <source>
        <dbReference type="EMBL" id="SVB20772.1"/>
    </source>
</evidence>
<dbReference type="InterPro" id="IPR027417">
    <property type="entry name" value="P-loop_NTPase"/>
</dbReference>
<dbReference type="GO" id="GO:0003676">
    <property type="term" value="F:nucleic acid binding"/>
    <property type="evidence" value="ECO:0007669"/>
    <property type="project" value="InterPro"/>
</dbReference>
<dbReference type="Gene3D" id="3.40.50.300">
    <property type="entry name" value="P-loop containing nucleotide triphosphate hydrolases"/>
    <property type="match status" value="2"/>
</dbReference>
<reference evidence="7" key="1">
    <citation type="submission" date="2018-05" db="EMBL/GenBank/DDBJ databases">
        <authorList>
            <person name="Lanie J.A."/>
            <person name="Ng W.-L."/>
            <person name="Kazmierczak K.M."/>
            <person name="Andrzejewski T.M."/>
            <person name="Davidsen T.M."/>
            <person name="Wayne K.J."/>
            <person name="Tettelin H."/>
            <person name="Glass J.I."/>
            <person name="Rusch D."/>
            <person name="Podicherti R."/>
            <person name="Tsui H.-C.T."/>
            <person name="Winkler M.E."/>
        </authorList>
    </citation>
    <scope>NUCLEOTIDE SEQUENCE</scope>
</reference>
<dbReference type="AlphaFoldDB" id="A0A382C4S0"/>
<dbReference type="Pfam" id="PF00270">
    <property type="entry name" value="DEAD"/>
    <property type="match status" value="1"/>
</dbReference>
<dbReference type="SMART" id="SM01142">
    <property type="entry name" value="DSHCT"/>
    <property type="match status" value="1"/>
</dbReference>